<comment type="similarity">
    <text evidence="1 3">Belongs to the short-chain dehydrogenases/reductases (SDR) family.</text>
</comment>
<dbReference type="OrthoDB" id="1933717at2759"/>
<dbReference type="PANTHER" id="PTHR44196">
    <property type="entry name" value="DEHYDROGENASE/REDUCTASE SDR FAMILY MEMBER 7B"/>
    <property type="match status" value="1"/>
</dbReference>
<dbReference type="PRINTS" id="PR00080">
    <property type="entry name" value="SDRFAMILY"/>
</dbReference>
<dbReference type="InterPro" id="IPR002347">
    <property type="entry name" value="SDR_fam"/>
</dbReference>
<accession>A0A6A6PKM4</accession>
<gene>
    <name evidence="4" type="ORF">BDY17DRAFT_302722</name>
</gene>
<evidence type="ECO:0000256" key="1">
    <source>
        <dbReference type="ARBA" id="ARBA00006484"/>
    </source>
</evidence>
<reference evidence="4" key="1">
    <citation type="journal article" date="2020" name="Stud. Mycol.">
        <title>101 Dothideomycetes genomes: a test case for predicting lifestyles and emergence of pathogens.</title>
        <authorList>
            <person name="Haridas S."/>
            <person name="Albert R."/>
            <person name="Binder M."/>
            <person name="Bloem J."/>
            <person name="Labutti K."/>
            <person name="Salamov A."/>
            <person name="Andreopoulos B."/>
            <person name="Baker S."/>
            <person name="Barry K."/>
            <person name="Bills G."/>
            <person name="Bluhm B."/>
            <person name="Cannon C."/>
            <person name="Castanera R."/>
            <person name="Culley D."/>
            <person name="Daum C."/>
            <person name="Ezra D."/>
            <person name="Gonzalez J."/>
            <person name="Henrissat B."/>
            <person name="Kuo A."/>
            <person name="Liang C."/>
            <person name="Lipzen A."/>
            <person name="Lutzoni F."/>
            <person name="Magnuson J."/>
            <person name="Mondo S."/>
            <person name="Nolan M."/>
            <person name="Ohm R."/>
            <person name="Pangilinan J."/>
            <person name="Park H.-J."/>
            <person name="Ramirez L."/>
            <person name="Alfaro M."/>
            <person name="Sun H."/>
            <person name="Tritt A."/>
            <person name="Yoshinaga Y."/>
            <person name="Zwiers L.-H."/>
            <person name="Turgeon B."/>
            <person name="Goodwin S."/>
            <person name="Spatafora J."/>
            <person name="Crous P."/>
            <person name="Grigoriev I."/>
        </authorList>
    </citation>
    <scope>NUCLEOTIDE SEQUENCE</scope>
    <source>
        <strain evidence="4">CBS 113389</strain>
    </source>
</reference>
<organism evidence="4 5">
    <name type="scientific">Neohortaea acidophila</name>
    <dbReference type="NCBI Taxonomy" id="245834"/>
    <lineage>
        <taxon>Eukaryota</taxon>
        <taxon>Fungi</taxon>
        <taxon>Dikarya</taxon>
        <taxon>Ascomycota</taxon>
        <taxon>Pezizomycotina</taxon>
        <taxon>Dothideomycetes</taxon>
        <taxon>Dothideomycetidae</taxon>
        <taxon>Mycosphaerellales</taxon>
        <taxon>Teratosphaeriaceae</taxon>
        <taxon>Neohortaea</taxon>
    </lineage>
</organism>
<dbReference type="PRINTS" id="PR00081">
    <property type="entry name" value="GDHRDH"/>
</dbReference>
<dbReference type="EMBL" id="MU001640">
    <property type="protein sequence ID" value="KAF2479817.1"/>
    <property type="molecule type" value="Genomic_DNA"/>
</dbReference>
<dbReference type="GO" id="GO:0016020">
    <property type="term" value="C:membrane"/>
    <property type="evidence" value="ECO:0007669"/>
    <property type="project" value="TreeGrafter"/>
</dbReference>
<dbReference type="Gene3D" id="3.40.50.720">
    <property type="entry name" value="NAD(P)-binding Rossmann-like Domain"/>
    <property type="match status" value="1"/>
</dbReference>
<proteinExistence type="inferred from homology"/>
<dbReference type="Pfam" id="PF00106">
    <property type="entry name" value="adh_short"/>
    <property type="match status" value="1"/>
</dbReference>
<name>A0A6A6PKM4_9PEZI</name>
<keyword evidence="5" id="KW-1185">Reference proteome</keyword>
<dbReference type="Proteomes" id="UP000799767">
    <property type="component" value="Unassembled WGS sequence"/>
</dbReference>
<protein>
    <recommendedName>
        <fullName evidence="6">NAD(P)-binding protein</fullName>
    </recommendedName>
</protein>
<evidence type="ECO:0008006" key="6">
    <source>
        <dbReference type="Google" id="ProtNLM"/>
    </source>
</evidence>
<dbReference type="SUPFAM" id="SSF51735">
    <property type="entry name" value="NAD(P)-binding Rossmann-fold domains"/>
    <property type="match status" value="1"/>
</dbReference>
<keyword evidence="2" id="KW-0560">Oxidoreductase</keyword>
<dbReference type="RefSeq" id="XP_033586387.1">
    <property type="nucleotide sequence ID" value="XM_033734447.1"/>
</dbReference>
<dbReference type="PANTHER" id="PTHR44196:SF1">
    <property type="entry name" value="DEHYDROGENASE_REDUCTASE SDR FAMILY MEMBER 7B"/>
    <property type="match status" value="1"/>
</dbReference>
<dbReference type="AlphaFoldDB" id="A0A6A6PKM4"/>
<dbReference type="GO" id="GO:0016491">
    <property type="term" value="F:oxidoreductase activity"/>
    <property type="evidence" value="ECO:0007669"/>
    <property type="project" value="UniProtKB-KW"/>
</dbReference>
<dbReference type="GeneID" id="54475449"/>
<evidence type="ECO:0000313" key="4">
    <source>
        <dbReference type="EMBL" id="KAF2479817.1"/>
    </source>
</evidence>
<sequence>MTESTQPLGKIFESYPFIAPEKYTGTLKGKVVIVTGASAGIGKAIATAFARAGASVAAVARREDNLNTLVKETTADGGHAIAVVGDVSKRGGPKEIVAKVEATLGPIDILVNNAGIARLGPLEMEDEDLDIWWRVHEVNVRAPVTLIRAVLPGMMERKSGIVMTVSSNVATLDLPTMSAYNSSKAAVSKFHEAITHELEGSGITSFAVHPGQIPSELGQADGAINTASLNHFAVKRFMAGIQDGGPRQTPESAADTMVALAADPRSKVLHGHHVNADQDLEAVLKEAEKEGKGRIGKEQLYKVRIGQL</sequence>
<dbReference type="InterPro" id="IPR036291">
    <property type="entry name" value="NAD(P)-bd_dom_sf"/>
</dbReference>
<dbReference type="CDD" id="cd05233">
    <property type="entry name" value="SDR_c"/>
    <property type="match status" value="1"/>
</dbReference>
<evidence type="ECO:0000256" key="3">
    <source>
        <dbReference type="RuleBase" id="RU000363"/>
    </source>
</evidence>
<evidence type="ECO:0000313" key="5">
    <source>
        <dbReference type="Proteomes" id="UP000799767"/>
    </source>
</evidence>
<evidence type="ECO:0000256" key="2">
    <source>
        <dbReference type="ARBA" id="ARBA00023002"/>
    </source>
</evidence>